<organism evidence="2 3">
    <name type="scientific">Brassica campestris</name>
    <name type="common">Field mustard</name>
    <dbReference type="NCBI Taxonomy" id="3711"/>
    <lineage>
        <taxon>Eukaryota</taxon>
        <taxon>Viridiplantae</taxon>
        <taxon>Streptophyta</taxon>
        <taxon>Embryophyta</taxon>
        <taxon>Tracheophyta</taxon>
        <taxon>Spermatophyta</taxon>
        <taxon>Magnoliopsida</taxon>
        <taxon>eudicotyledons</taxon>
        <taxon>Gunneridae</taxon>
        <taxon>Pentapetalae</taxon>
        <taxon>rosids</taxon>
        <taxon>malvids</taxon>
        <taxon>Brassicales</taxon>
        <taxon>Brassicaceae</taxon>
        <taxon>Brassiceae</taxon>
        <taxon>Brassica</taxon>
    </lineage>
</organism>
<dbReference type="eggNOG" id="ENOG502QWSQ">
    <property type="taxonomic scope" value="Eukaryota"/>
</dbReference>
<evidence type="ECO:0000313" key="3">
    <source>
        <dbReference type="Proteomes" id="UP000011750"/>
    </source>
</evidence>
<keyword evidence="3" id="KW-1185">Reference proteome</keyword>
<dbReference type="Gene3D" id="2.80.10.50">
    <property type="match status" value="1"/>
</dbReference>
<dbReference type="MEROPS" id="I03.031"/>
<dbReference type="AlphaFoldDB" id="M4CV43"/>
<feature type="chain" id="PRO_5004050345" evidence="1">
    <location>
        <begin position="20"/>
        <end position="213"/>
    </location>
</feature>
<dbReference type="InterPro" id="IPR011065">
    <property type="entry name" value="Kunitz_inhibitor_STI-like_sf"/>
</dbReference>
<dbReference type="InParanoid" id="M4CV43"/>
<dbReference type="PANTHER" id="PTHR33107:SF49">
    <property type="entry name" value="BNAANNG20120D PROTEIN"/>
    <property type="match status" value="1"/>
</dbReference>
<name>M4CV43_BRACM</name>
<dbReference type="SUPFAM" id="SSF50386">
    <property type="entry name" value="STI-like"/>
    <property type="match status" value="1"/>
</dbReference>
<dbReference type="OrthoDB" id="1296922at2759"/>
<dbReference type="CDD" id="cd23366">
    <property type="entry name" value="beta-trefoil_STI_AtTPI-like"/>
    <property type="match status" value="1"/>
</dbReference>
<dbReference type="GO" id="GO:0004866">
    <property type="term" value="F:endopeptidase inhibitor activity"/>
    <property type="evidence" value="ECO:0007669"/>
    <property type="project" value="InterPro"/>
</dbReference>
<dbReference type="PRINTS" id="PR00291">
    <property type="entry name" value="KUNITZINHBTR"/>
</dbReference>
<proteinExistence type="predicted"/>
<reference evidence="2" key="3">
    <citation type="submission" date="2023-03" db="UniProtKB">
        <authorList>
            <consortium name="EnsemblPlants"/>
        </authorList>
    </citation>
    <scope>IDENTIFICATION</scope>
    <source>
        <strain evidence="2">cv. Chiifu-401-42</strain>
    </source>
</reference>
<sequence length="213" mass="23440">MNPMFYFLLALTAVLAVTGSPGEPVLDIHGDIIFDGSYYVLPRISGPGGGGLTLSSRGDDWCPLYLKQEYSEVNRGIPVKFSDWRTKVAFVPESANLNIHMDVKATICGQSTYWYVPPVEPITVIEALFIAAGPKPSNGFFQIKKIEDGLGGYKIVFCVNNNDCSDIGIFVDKQGVRRLALSSTPFEVRFMKATETETSTKPIMSIKTTKVKE</sequence>
<dbReference type="HOGENOM" id="CLU_090145_4_0_1"/>
<dbReference type="PANTHER" id="PTHR33107">
    <property type="entry name" value="KUNITZ TRYPSIN INHIBITOR 2"/>
    <property type="match status" value="1"/>
</dbReference>
<dbReference type="OMA" id="FEVRFMK"/>
<dbReference type="Gramene" id="Bra008088.1">
    <property type="protein sequence ID" value="Bra008088.1-P"/>
    <property type="gene ID" value="Bra008088"/>
</dbReference>
<dbReference type="SMART" id="SM00452">
    <property type="entry name" value="STI"/>
    <property type="match status" value="1"/>
</dbReference>
<dbReference type="Pfam" id="PF00197">
    <property type="entry name" value="Kunitz_legume"/>
    <property type="match status" value="1"/>
</dbReference>
<dbReference type="EnsemblPlants" id="Bra008088.1">
    <property type="protein sequence ID" value="Bra008088.1-P"/>
    <property type="gene ID" value="Bra008088"/>
</dbReference>
<dbReference type="Proteomes" id="UP000011750">
    <property type="component" value="Chromosome A02"/>
</dbReference>
<dbReference type="STRING" id="51351.M4CV43"/>
<protein>
    <submittedName>
        <fullName evidence="2">Uncharacterized protein</fullName>
    </submittedName>
</protein>
<dbReference type="InterPro" id="IPR002160">
    <property type="entry name" value="Prot_inh_Kunz-lg"/>
</dbReference>
<feature type="signal peptide" evidence="1">
    <location>
        <begin position="1"/>
        <end position="19"/>
    </location>
</feature>
<reference evidence="2 3" key="2">
    <citation type="journal article" date="2018" name="Hortic Res">
        <title>Improved Brassica rapa reference genome by single-molecule sequencing and chromosome conformation capture technologies.</title>
        <authorList>
            <person name="Zhang L."/>
            <person name="Cai X."/>
            <person name="Wu J."/>
            <person name="Liu M."/>
            <person name="Grob S."/>
            <person name="Cheng F."/>
            <person name="Liang J."/>
            <person name="Cai C."/>
            <person name="Liu Z."/>
            <person name="Liu B."/>
            <person name="Wang F."/>
            <person name="Li S."/>
            <person name="Liu F."/>
            <person name="Li X."/>
            <person name="Cheng L."/>
            <person name="Yang W."/>
            <person name="Li M.H."/>
            <person name="Grossniklaus U."/>
            <person name="Zheng H."/>
            <person name="Wang X."/>
        </authorList>
    </citation>
    <scope>NUCLEOTIDE SEQUENCE [LARGE SCALE GENOMIC DNA]</scope>
    <source>
        <strain evidence="2 3">cv. Chiifu-401-42</strain>
    </source>
</reference>
<accession>M4CV43</accession>
<keyword evidence="1" id="KW-0732">Signal</keyword>
<evidence type="ECO:0000256" key="1">
    <source>
        <dbReference type="SAM" id="SignalP"/>
    </source>
</evidence>
<evidence type="ECO:0000313" key="2">
    <source>
        <dbReference type="EnsemblPlants" id="Bra008088.1-P"/>
    </source>
</evidence>
<reference evidence="2 3" key="1">
    <citation type="journal article" date="2011" name="Nat. Genet.">
        <title>The genome of the mesopolyploid crop species Brassica rapa.</title>
        <authorList>
            <consortium name="Brassica rapa Genome Sequencing Project Consortium"/>
            <person name="Wang X."/>
            <person name="Wang H."/>
            <person name="Wang J."/>
            <person name="Sun R."/>
            <person name="Wu J."/>
            <person name="Liu S."/>
            <person name="Bai Y."/>
            <person name="Mun J.H."/>
            <person name="Bancroft I."/>
            <person name="Cheng F."/>
            <person name="Huang S."/>
            <person name="Li X."/>
            <person name="Hua W."/>
            <person name="Wang J."/>
            <person name="Wang X."/>
            <person name="Freeling M."/>
            <person name="Pires J.C."/>
            <person name="Paterson A.H."/>
            <person name="Chalhoub B."/>
            <person name="Wang B."/>
            <person name="Hayward A."/>
            <person name="Sharpe A.G."/>
            <person name="Park B.S."/>
            <person name="Weisshaar B."/>
            <person name="Liu B."/>
            <person name="Li B."/>
            <person name="Liu B."/>
            <person name="Tong C."/>
            <person name="Song C."/>
            <person name="Duran C."/>
            <person name="Peng C."/>
            <person name="Geng C."/>
            <person name="Koh C."/>
            <person name="Lin C."/>
            <person name="Edwards D."/>
            <person name="Mu D."/>
            <person name="Shen D."/>
            <person name="Soumpourou E."/>
            <person name="Li F."/>
            <person name="Fraser F."/>
            <person name="Conant G."/>
            <person name="Lassalle G."/>
            <person name="King G.J."/>
            <person name="Bonnema G."/>
            <person name="Tang H."/>
            <person name="Wang H."/>
            <person name="Belcram H."/>
            <person name="Zhou H."/>
            <person name="Hirakawa H."/>
            <person name="Abe H."/>
            <person name="Guo H."/>
            <person name="Wang H."/>
            <person name="Jin H."/>
            <person name="Parkin I.A."/>
            <person name="Batley J."/>
            <person name="Kim J.S."/>
            <person name="Just J."/>
            <person name="Li J."/>
            <person name="Xu J."/>
            <person name="Deng J."/>
            <person name="Kim J.A."/>
            <person name="Li J."/>
            <person name="Yu J."/>
            <person name="Meng J."/>
            <person name="Wang J."/>
            <person name="Min J."/>
            <person name="Poulain J."/>
            <person name="Wang J."/>
            <person name="Hatakeyama K."/>
            <person name="Wu K."/>
            <person name="Wang L."/>
            <person name="Fang L."/>
            <person name="Trick M."/>
            <person name="Links M.G."/>
            <person name="Zhao M."/>
            <person name="Jin M."/>
            <person name="Ramchiary N."/>
            <person name="Drou N."/>
            <person name="Berkman P.J."/>
            <person name="Cai Q."/>
            <person name="Huang Q."/>
            <person name="Li R."/>
            <person name="Tabata S."/>
            <person name="Cheng S."/>
            <person name="Zhang S."/>
            <person name="Zhang S."/>
            <person name="Huang S."/>
            <person name="Sato S."/>
            <person name="Sun S."/>
            <person name="Kwon S.J."/>
            <person name="Choi S.R."/>
            <person name="Lee T.H."/>
            <person name="Fan W."/>
            <person name="Zhao X."/>
            <person name="Tan X."/>
            <person name="Xu X."/>
            <person name="Wang Y."/>
            <person name="Qiu Y."/>
            <person name="Yin Y."/>
            <person name="Li Y."/>
            <person name="Du Y."/>
            <person name="Liao Y."/>
            <person name="Lim Y."/>
            <person name="Narusaka Y."/>
            <person name="Wang Y."/>
            <person name="Wang Z."/>
            <person name="Li Z."/>
            <person name="Wang Z."/>
            <person name="Xiong Z."/>
            <person name="Zhang Z."/>
        </authorList>
    </citation>
    <scope>NUCLEOTIDE SEQUENCE [LARGE SCALE GENOMIC DNA]</scope>
    <source>
        <strain evidence="2 3">cv. Chiifu-401-42</strain>
    </source>
</reference>